<dbReference type="CDD" id="cd20301">
    <property type="entry name" value="cupin_ChrR"/>
    <property type="match status" value="1"/>
</dbReference>
<proteinExistence type="predicted"/>
<dbReference type="SUPFAM" id="SSF51182">
    <property type="entry name" value="RmlC-like cupins"/>
    <property type="match status" value="1"/>
</dbReference>
<dbReference type="Gene3D" id="1.10.10.1320">
    <property type="entry name" value="Anti-sigma factor, zinc-finger domain"/>
    <property type="match status" value="1"/>
</dbReference>
<dbReference type="Proteomes" id="UP000193200">
    <property type="component" value="Unassembled WGS sequence"/>
</dbReference>
<dbReference type="OrthoDB" id="2988517at2"/>
<dbReference type="Pfam" id="PF12973">
    <property type="entry name" value="Cupin_7"/>
    <property type="match status" value="1"/>
</dbReference>
<organism evidence="2 3">
    <name type="scientific">Oceanibacterium hippocampi</name>
    <dbReference type="NCBI Taxonomy" id="745714"/>
    <lineage>
        <taxon>Bacteria</taxon>
        <taxon>Pseudomonadati</taxon>
        <taxon>Pseudomonadota</taxon>
        <taxon>Alphaproteobacteria</taxon>
        <taxon>Sneathiellales</taxon>
        <taxon>Sneathiellaceae</taxon>
        <taxon>Oceanibacterium</taxon>
    </lineage>
</organism>
<keyword evidence="3" id="KW-1185">Reference proteome</keyword>
<dbReference type="RefSeq" id="WP_085885120.1">
    <property type="nucleotide sequence ID" value="NZ_FWFR01000003.1"/>
</dbReference>
<dbReference type="InterPro" id="IPR041916">
    <property type="entry name" value="Anti_sigma_zinc_sf"/>
</dbReference>
<sequence length="215" mass="23286">MIAHHPPLELLFDYAAGVSAESASLLAASHLVFCRECRDRVARIEALGGAMIDRLPGEAPAAGAFEAVLGRLDEPEEILPQPEFDAVTRTILPSPLRDYLNADLKDLKWRRRSLVHEEVPLGRTEDGAKLTLLKIHAGKGVLNHTHKGEEFTLVLQGGYSDADGHYGRGDVAVGDPSVTHRPVADPGEDCICLTVVQGPLHFTGLVGRIINPFVH</sequence>
<name>A0A1Y5TXG4_9PROT</name>
<dbReference type="InterPro" id="IPR011051">
    <property type="entry name" value="RmlC_Cupin_sf"/>
</dbReference>
<dbReference type="EMBL" id="FWFR01000003">
    <property type="protein sequence ID" value="SLN74886.1"/>
    <property type="molecule type" value="Genomic_DNA"/>
</dbReference>
<gene>
    <name evidence="2" type="primary">chrR</name>
    <name evidence="2" type="ORF">OCH7691_03818</name>
</gene>
<feature type="domain" description="ChrR-like cupin" evidence="1">
    <location>
        <begin position="119"/>
        <end position="195"/>
    </location>
</feature>
<evidence type="ECO:0000313" key="3">
    <source>
        <dbReference type="Proteomes" id="UP000193200"/>
    </source>
</evidence>
<protein>
    <submittedName>
        <fullName evidence="2">Anti-sigma-E factor ChrR</fullName>
    </submittedName>
</protein>
<evidence type="ECO:0000313" key="2">
    <source>
        <dbReference type="EMBL" id="SLN74886.1"/>
    </source>
</evidence>
<accession>A0A1Y5TXG4</accession>
<reference evidence="2 3" key="1">
    <citation type="submission" date="2017-03" db="EMBL/GenBank/DDBJ databases">
        <authorList>
            <person name="Afonso C.L."/>
            <person name="Miller P.J."/>
            <person name="Scott M.A."/>
            <person name="Spackman E."/>
            <person name="Goraichik I."/>
            <person name="Dimitrov K.M."/>
            <person name="Suarez D.L."/>
            <person name="Swayne D.E."/>
        </authorList>
    </citation>
    <scope>NUCLEOTIDE SEQUENCE [LARGE SCALE GENOMIC DNA]</scope>
    <source>
        <strain evidence="2 3">CECT 7691</strain>
    </source>
</reference>
<dbReference type="InterPro" id="IPR025979">
    <property type="entry name" value="ChrR-like_cupin_dom"/>
</dbReference>
<dbReference type="InParanoid" id="A0A1Y5TXG4"/>
<evidence type="ECO:0000259" key="1">
    <source>
        <dbReference type="Pfam" id="PF12973"/>
    </source>
</evidence>
<dbReference type="AlphaFoldDB" id="A0A1Y5TXG4"/>
<dbReference type="InterPro" id="IPR012807">
    <property type="entry name" value="Anti-sigma_ChrR"/>
</dbReference>
<dbReference type="InterPro" id="IPR014710">
    <property type="entry name" value="RmlC-like_jellyroll"/>
</dbReference>
<dbReference type="Gene3D" id="2.60.120.10">
    <property type="entry name" value="Jelly Rolls"/>
    <property type="match status" value="1"/>
</dbReference>
<dbReference type="NCBIfam" id="TIGR02451">
    <property type="entry name" value="anti_sig_ChrR"/>
    <property type="match status" value="1"/>
</dbReference>